<keyword evidence="3" id="KW-0274">FAD</keyword>
<dbReference type="InterPro" id="IPR023753">
    <property type="entry name" value="FAD/NAD-binding_dom"/>
</dbReference>
<evidence type="ECO:0000256" key="2">
    <source>
        <dbReference type="ARBA" id="ARBA00022630"/>
    </source>
</evidence>
<accession>A0A2H0RN90</accession>
<protein>
    <recommendedName>
        <fullName evidence="4">FAD/NAD(P)-binding domain-containing protein</fullName>
    </recommendedName>
</protein>
<dbReference type="PRINTS" id="PR00368">
    <property type="entry name" value="FADPNR"/>
</dbReference>
<evidence type="ECO:0000313" key="6">
    <source>
        <dbReference type="Proteomes" id="UP000230084"/>
    </source>
</evidence>
<evidence type="ECO:0000256" key="3">
    <source>
        <dbReference type="ARBA" id="ARBA00022827"/>
    </source>
</evidence>
<dbReference type="PANTHER" id="PTHR43429">
    <property type="entry name" value="PYRIDINE NUCLEOTIDE-DISULFIDE OXIDOREDUCTASE DOMAIN-CONTAINING"/>
    <property type="match status" value="1"/>
</dbReference>
<dbReference type="PANTHER" id="PTHR43429:SF3">
    <property type="entry name" value="NITRITE REDUCTASE [NAD(P)H]"/>
    <property type="match status" value="1"/>
</dbReference>
<dbReference type="AlphaFoldDB" id="A0A2H0RN90"/>
<dbReference type="SUPFAM" id="SSF51905">
    <property type="entry name" value="FAD/NAD(P)-binding domain"/>
    <property type="match status" value="2"/>
</dbReference>
<gene>
    <name evidence="5" type="ORF">COV06_03275</name>
</gene>
<comment type="cofactor">
    <cofactor evidence="1">
        <name>FAD</name>
        <dbReference type="ChEBI" id="CHEBI:57692"/>
    </cofactor>
</comment>
<dbReference type="EMBL" id="PCYM01000006">
    <property type="protein sequence ID" value="PIR47454.1"/>
    <property type="molecule type" value="Genomic_DNA"/>
</dbReference>
<dbReference type="GO" id="GO:0016491">
    <property type="term" value="F:oxidoreductase activity"/>
    <property type="evidence" value="ECO:0007669"/>
    <property type="project" value="InterPro"/>
</dbReference>
<dbReference type="Proteomes" id="UP000230084">
    <property type="component" value="Unassembled WGS sequence"/>
</dbReference>
<proteinExistence type="predicted"/>
<comment type="caution">
    <text evidence="5">The sequence shown here is derived from an EMBL/GenBank/DDBJ whole genome shotgun (WGS) entry which is preliminary data.</text>
</comment>
<sequence>MTHYLIIGGGIAGTSAAEQLRKLDPTSEITILSNEDHPLYSRVLLPHYITGKTPRERVFLKTPDWYQTQNIHLAIQEVQHIHPQTKTVTTTSGATYTYTKLLIAGGGITRHLPWPGEEHVLHFQTIEDADRIKEFLDDHTSAGLKAGLIGGGFIAMEFAELFANKSWSTHLFLRGTTFFSHTFDQASSDLLEEHLTAHNITVHKNMSLASYNGAIAKTEDNGTFPFDVLAAGVGISSQFSWASDAGVTVGTGVKTNEFLETNVTDIYAAGDCTEYMDTIVNRQVHIGNWMNAQMQGRHVAKVMTGERAPFELVSSYATHVLGIDIVAIGDANIVHAEQVLARDYGDGRTLLFVRGDRVVGASLLKHNTDRAPIIALIKSKQRLCELSRPLSDTTIDLREF</sequence>
<evidence type="ECO:0000256" key="1">
    <source>
        <dbReference type="ARBA" id="ARBA00001974"/>
    </source>
</evidence>
<dbReference type="InterPro" id="IPR050260">
    <property type="entry name" value="FAD-bd_OxRdtase"/>
</dbReference>
<feature type="domain" description="FAD/NAD(P)-binding" evidence="4">
    <location>
        <begin position="3"/>
        <end position="296"/>
    </location>
</feature>
<organism evidence="5 6">
    <name type="scientific">Candidatus Uhrbacteria bacterium CG10_big_fil_rev_8_21_14_0_10_50_16</name>
    <dbReference type="NCBI Taxonomy" id="1975039"/>
    <lineage>
        <taxon>Bacteria</taxon>
        <taxon>Candidatus Uhriibacteriota</taxon>
    </lineage>
</organism>
<dbReference type="PRINTS" id="PR00411">
    <property type="entry name" value="PNDRDTASEI"/>
</dbReference>
<reference evidence="5 6" key="1">
    <citation type="submission" date="2017-09" db="EMBL/GenBank/DDBJ databases">
        <title>Depth-based differentiation of microbial function through sediment-hosted aquifers and enrichment of novel symbionts in the deep terrestrial subsurface.</title>
        <authorList>
            <person name="Probst A.J."/>
            <person name="Ladd B."/>
            <person name="Jarett J.K."/>
            <person name="Geller-Mcgrath D.E."/>
            <person name="Sieber C.M."/>
            <person name="Emerson J.B."/>
            <person name="Anantharaman K."/>
            <person name="Thomas B.C."/>
            <person name="Malmstrom R."/>
            <person name="Stieglmeier M."/>
            <person name="Klingl A."/>
            <person name="Woyke T."/>
            <person name="Ryan C.M."/>
            <person name="Banfield J.F."/>
        </authorList>
    </citation>
    <scope>NUCLEOTIDE SEQUENCE [LARGE SCALE GENOMIC DNA]</scope>
    <source>
        <strain evidence="5">CG10_big_fil_rev_8_21_14_0_10_50_16</strain>
    </source>
</reference>
<keyword evidence="2" id="KW-0285">Flavoprotein</keyword>
<evidence type="ECO:0000259" key="4">
    <source>
        <dbReference type="Pfam" id="PF07992"/>
    </source>
</evidence>
<dbReference type="InterPro" id="IPR036188">
    <property type="entry name" value="FAD/NAD-bd_sf"/>
</dbReference>
<dbReference type="Gene3D" id="3.50.50.60">
    <property type="entry name" value="FAD/NAD(P)-binding domain"/>
    <property type="match status" value="2"/>
</dbReference>
<evidence type="ECO:0000313" key="5">
    <source>
        <dbReference type="EMBL" id="PIR47454.1"/>
    </source>
</evidence>
<name>A0A2H0RN90_9BACT</name>
<dbReference type="Pfam" id="PF07992">
    <property type="entry name" value="Pyr_redox_2"/>
    <property type="match status" value="1"/>
</dbReference>